<evidence type="ECO:0000313" key="6">
    <source>
        <dbReference type="Proteomes" id="UP000001726"/>
    </source>
</evidence>
<dbReference type="Gene3D" id="2.160.20.10">
    <property type="entry name" value="Single-stranded right-handed beta-helix, Pectin lyase-like"/>
    <property type="match status" value="1"/>
</dbReference>
<dbReference type="Pfam" id="PF00295">
    <property type="entry name" value="Glyco_hydro_28"/>
    <property type="match status" value="1"/>
</dbReference>
<keyword evidence="3 4" id="KW-0326">Glycosidase</keyword>
<keyword evidence="2 4" id="KW-0378">Hydrolase</keyword>
<evidence type="ECO:0000256" key="2">
    <source>
        <dbReference type="ARBA" id="ARBA00022801"/>
    </source>
</evidence>
<protein>
    <submittedName>
        <fullName evidence="5">Endo-polygalacturonase</fullName>
        <ecNumber evidence="5">3.2.1.15</ecNumber>
    </submittedName>
</protein>
<dbReference type="PROSITE" id="PS00502">
    <property type="entry name" value="POLYGALACTURONASE"/>
    <property type="match status" value="1"/>
</dbReference>
<dbReference type="KEGG" id="eta:ETA_13860"/>
<name>B2VFJ3_ERWT9</name>
<dbReference type="SUPFAM" id="SSF51126">
    <property type="entry name" value="Pectin lyase-like"/>
    <property type="match status" value="1"/>
</dbReference>
<dbReference type="GO" id="GO:0005975">
    <property type="term" value="P:carbohydrate metabolic process"/>
    <property type="evidence" value="ECO:0007669"/>
    <property type="project" value="InterPro"/>
</dbReference>
<comment type="similarity">
    <text evidence="1 4">Belongs to the glycosyl hydrolase 28 family.</text>
</comment>
<dbReference type="PANTHER" id="PTHR31339:SF9">
    <property type="entry name" value="PLASMIN AND FIBRONECTIN-BINDING PROTEIN A"/>
    <property type="match status" value="1"/>
</dbReference>
<dbReference type="InterPro" id="IPR012334">
    <property type="entry name" value="Pectin_lyas_fold"/>
</dbReference>
<reference evidence="5 6" key="1">
    <citation type="journal article" date="2008" name="Environ. Microbiol.">
        <title>The genome of Erwinia tasmaniensis strain Et1/99, a non-pathogenic bacterium in the genus Erwinia.</title>
        <authorList>
            <person name="Kube M."/>
            <person name="Migdoll A.M."/>
            <person name="Mueller I."/>
            <person name="Kuhl H."/>
            <person name="Beck A."/>
            <person name="Reinhardt R."/>
            <person name="Geider K."/>
        </authorList>
    </citation>
    <scope>NUCLEOTIDE SEQUENCE [LARGE SCALE GENOMIC DNA]</scope>
    <source>
        <strain evidence="6">DSM 17950 / CFBP 7177 / CIP 109463 / NCPPB 4357 / Et1/99</strain>
    </source>
</reference>
<evidence type="ECO:0000256" key="1">
    <source>
        <dbReference type="ARBA" id="ARBA00008834"/>
    </source>
</evidence>
<keyword evidence="6" id="KW-1185">Reference proteome</keyword>
<dbReference type="GO" id="GO:0004650">
    <property type="term" value="F:polygalacturonase activity"/>
    <property type="evidence" value="ECO:0007669"/>
    <property type="project" value="UniProtKB-EC"/>
</dbReference>
<organism evidence="5 6">
    <name type="scientific">Erwinia tasmaniensis (strain DSM 17950 / CFBP 7177 / CIP 109463 / NCPPB 4357 / Et1/99)</name>
    <dbReference type="NCBI Taxonomy" id="465817"/>
    <lineage>
        <taxon>Bacteria</taxon>
        <taxon>Pseudomonadati</taxon>
        <taxon>Pseudomonadota</taxon>
        <taxon>Gammaproteobacteria</taxon>
        <taxon>Enterobacterales</taxon>
        <taxon>Erwiniaceae</taxon>
        <taxon>Erwinia</taxon>
    </lineage>
</organism>
<dbReference type="SMART" id="SM00710">
    <property type="entry name" value="PbH1"/>
    <property type="match status" value="5"/>
</dbReference>
<dbReference type="AlphaFoldDB" id="B2VFJ3"/>
<evidence type="ECO:0000256" key="3">
    <source>
        <dbReference type="ARBA" id="ARBA00023295"/>
    </source>
</evidence>
<dbReference type="InterPro" id="IPR011050">
    <property type="entry name" value="Pectin_lyase_fold/virulence"/>
</dbReference>
<dbReference type="HOGENOM" id="CLU_016031_0_0_6"/>
<dbReference type="PANTHER" id="PTHR31339">
    <property type="entry name" value="PECTIN LYASE-RELATED"/>
    <property type="match status" value="1"/>
</dbReference>
<sequence length="406" mass="43269">MITLRITTPMNNLTKISLLIIFSTGISEAKDLRNVSEPKYPAVCSVLPAGAAVSTDAIQKALNACPQGQAVKLQKSAGGAVFLSGPLSLPSGRSLWVDGGVTLKAVNSAAAFDKVKNSCGVLDKSGKGCEAFITVSNARNSGIYGKGIIDGQGGVTLQDKKMTWWQLAAQAKEKSMKQNAPRLIQIDNSTDFTLYDITLTNSPNFHVVFNKSNGLTVWNTTINTPRDARNTDGIDPISSKNVTIAHSNISTGDDNVAIKAYSDKGSSQNISVIHNTFGFGHGMSIGSETNGIYDVLVDDLTLSGTDNGLRIKSDKSNAGEVDGVTYKNVTMTNVKRPIVIDTVYENKAGSKKADWKNISYQDITSKGAGVVNLNGQNAVRKIVVKMSNVKLDSATKYTLNNAEIVK</sequence>
<proteinExistence type="inferred from homology"/>
<dbReference type="EMBL" id="CU468135">
    <property type="protein sequence ID" value="CAO96432.1"/>
    <property type="molecule type" value="Genomic_DNA"/>
</dbReference>
<accession>B2VFJ3</accession>
<dbReference type="InterPro" id="IPR000743">
    <property type="entry name" value="Glyco_hydro_28"/>
</dbReference>
<dbReference type="Proteomes" id="UP000001726">
    <property type="component" value="Chromosome"/>
</dbReference>
<dbReference type="InterPro" id="IPR006626">
    <property type="entry name" value="PbH1"/>
</dbReference>
<dbReference type="EC" id="3.2.1.15" evidence="5"/>
<evidence type="ECO:0000256" key="4">
    <source>
        <dbReference type="RuleBase" id="RU361169"/>
    </source>
</evidence>
<gene>
    <name evidence="5" type="primary">pehA</name>
    <name evidence="5" type="ordered locus">ETA_13860</name>
</gene>
<dbReference type="STRING" id="465817.ETA_13860"/>
<dbReference type="InterPro" id="IPR051801">
    <property type="entry name" value="GH28_Enzymes"/>
</dbReference>
<evidence type="ECO:0000313" key="5">
    <source>
        <dbReference type="EMBL" id="CAO96432.1"/>
    </source>
</evidence>
<dbReference type="eggNOG" id="COG5434">
    <property type="taxonomic scope" value="Bacteria"/>
</dbReference>